<evidence type="ECO:0000259" key="4">
    <source>
        <dbReference type="Pfam" id="PF01301"/>
    </source>
</evidence>
<proteinExistence type="inferred from homology"/>
<dbReference type="EMBL" id="JANQDX010000010">
    <property type="protein sequence ID" value="KAL0917882.1"/>
    <property type="molecule type" value="Genomic_DNA"/>
</dbReference>
<dbReference type="GO" id="GO:0004565">
    <property type="term" value="F:beta-galactosidase activity"/>
    <property type="evidence" value="ECO:0007669"/>
    <property type="project" value="UniProtKB-EC"/>
</dbReference>
<evidence type="ECO:0000256" key="3">
    <source>
        <dbReference type="ARBA" id="ARBA00012756"/>
    </source>
</evidence>
<dbReference type="Proteomes" id="UP001552299">
    <property type="component" value="Unassembled WGS sequence"/>
</dbReference>
<dbReference type="InterPro" id="IPR031330">
    <property type="entry name" value="Gly_Hdrlase_35_cat"/>
</dbReference>
<evidence type="ECO:0000313" key="6">
    <source>
        <dbReference type="Proteomes" id="UP001552299"/>
    </source>
</evidence>
<evidence type="ECO:0000313" key="5">
    <source>
        <dbReference type="EMBL" id="KAL0917882.1"/>
    </source>
</evidence>
<comment type="caution">
    <text evidence="5">The sequence shown here is derived from an EMBL/GenBank/DDBJ whole genome shotgun (WGS) entry which is preliminary data.</text>
</comment>
<feature type="domain" description="Glycoside hydrolase 35 catalytic" evidence="4">
    <location>
        <begin position="31"/>
        <end position="115"/>
    </location>
</feature>
<gene>
    <name evidence="5" type="ORF">M5K25_012983</name>
</gene>
<reference evidence="5 6" key="1">
    <citation type="journal article" date="2024" name="Plant Biotechnol. J.">
        <title>Dendrobium thyrsiflorum genome and its molecular insights into genes involved in important horticultural traits.</title>
        <authorList>
            <person name="Chen B."/>
            <person name="Wang J.Y."/>
            <person name="Zheng P.J."/>
            <person name="Li K.L."/>
            <person name="Liang Y.M."/>
            <person name="Chen X.F."/>
            <person name="Zhang C."/>
            <person name="Zhao X."/>
            <person name="He X."/>
            <person name="Zhang G.Q."/>
            <person name="Liu Z.J."/>
            <person name="Xu Q."/>
        </authorList>
    </citation>
    <scope>NUCLEOTIDE SEQUENCE [LARGE SCALE GENOMIC DNA]</scope>
    <source>
        <strain evidence="5">GZMU011</strain>
    </source>
</reference>
<accession>A0ABD0UYI3</accession>
<dbReference type="SUPFAM" id="SSF51445">
    <property type="entry name" value="(Trans)glycosidases"/>
    <property type="match status" value="1"/>
</dbReference>
<protein>
    <recommendedName>
        <fullName evidence="3">beta-galactosidase</fullName>
        <ecNumber evidence="3">3.2.1.23</ecNumber>
    </recommendedName>
</protein>
<sequence length="122" mass="13659">MQLLIFLLEIIHGQYLSCRRGIMLPENHLLYQRWLTHWGEPNAKTSASYTAAYLEKILSCNGSVVLYMAYGGTNFGFFNGANTGQNDSDYKADLTSYDYDAPIKESGDVDNPKFEGMISSAL</sequence>
<dbReference type="InterPro" id="IPR017853">
    <property type="entry name" value="GH"/>
</dbReference>
<dbReference type="InterPro" id="IPR001944">
    <property type="entry name" value="Glycoside_Hdrlase_35"/>
</dbReference>
<name>A0ABD0UYI3_DENTH</name>
<dbReference type="PANTHER" id="PTHR23421">
    <property type="entry name" value="BETA-GALACTOSIDASE RELATED"/>
    <property type="match status" value="1"/>
</dbReference>
<dbReference type="Gene3D" id="3.20.20.80">
    <property type="entry name" value="Glycosidases"/>
    <property type="match status" value="1"/>
</dbReference>
<evidence type="ECO:0000256" key="2">
    <source>
        <dbReference type="ARBA" id="ARBA00009809"/>
    </source>
</evidence>
<dbReference type="AlphaFoldDB" id="A0ABD0UYI3"/>
<dbReference type="EC" id="3.2.1.23" evidence="3"/>
<comment type="catalytic activity">
    <reaction evidence="1">
        <text>Hydrolysis of terminal non-reducing beta-D-galactose residues in beta-D-galactosides.</text>
        <dbReference type="EC" id="3.2.1.23"/>
    </reaction>
</comment>
<dbReference type="Pfam" id="PF01301">
    <property type="entry name" value="Glyco_hydro_35"/>
    <property type="match status" value="1"/>
</dbReference>
<comment type="similarity">
    <text evidence="2">Belongs to the glycosyl hydrolase 35 family.</text>
</comment>
<organism evidence="5 6">
    <name type="scientific">Dendrobium thyrsiflorum</name>
    <name type="common">Pinecone-like raceme dendrobium</name>
    <name type="synonym">Orchid</name>
    <dbReference type="NCBI Taxonomy" id="117978"/>
    <lineage>
        <taxon>Eukaryota</taxon>
        <taxon>Viridiplantae</taxon>
        <taxon>Streptophyta</taxon>
        <taxon>Embryophyta</taxon>
        <taxon>Tracheophyta</taxon>
        <taxon>Spermatophyta</taxon>
        <taxon>Magnoliopsida</taxon>
        <taxon>Liliopsida</taxon>
        <taxon>Asparagales</taxon>
        <taxon>Orchidaceae</taxon>
        <taxon>Epidendroideae</taxon>
        <taxon>Malaxideae</taxon>
        <taxon>Dendrobiinae</taxon>
        <taxon>Dendrobium</taxon>
    </lineage>
</organism>
<keyword evidence="6" id="KW-1185">Reference proteome</keyword>
<evidence type="ECO:0000256" key="1">
    <source>
        <dbReference type="ARBA" id="ARBA00001412"/>
    </source>
</evidence>